<evidence type="ECO:0000313" key="2">
    <source>
        <dbReference type="Proteomes" id="UP001144978"/>
    </source>
</evidence>
<protein>
    <submittedName>
        <fullName evidence="1">Uncharacterized protein</fullName>
    </submittedName>
</protein>
<name>A0ACC1Q2Z1_9APHY</name>
<dbReference type="Proteomes" id="UP001144978">
    <property type="component" value="Unassembled WGS sequence"/>
</dbReference>
<evidence type="ECO:0000313" key="1">
    <source>
        <dbReference type="EMBL" id="KAJ3008211.1"/>
    </source>
</evidence>
<dbReference type="EMBL" id="JANSHE010000666">
    <property type="protein sequence ID" value="KAJ3008211.1"/>
    <property type="molecule type" value="Genomic_DNA"/>
</dbReference>
<keyword evidence="2" id="KW-1185">Reference proteome</keyword>
<proteinExistence type="predicted"/>
<organism evidence="1 2">
    <name type="scientific">Trametes sanguinea</name>
    <dbReference type="NCBI Taxonomy" id="158606"/>
    <lineage>
        <taxon>Eukaryota</taxon>
        <taxon>Fungi</taxon>
        <taxon>Dikarya</taxon>
        <taxon>Basidiomycota</taxon>
        <taxon>Agaricomycotina</taxon>
        <taxon>Agaricomycetes</taxon>
        <taxon>Polyporales</taxon>
        <taxon>Polyporaceae</taxon>
        <taxon>Trametes</taxon>
    </lineage>
</organism>
<gene>
    <name evidence="1" type="ORF">NUW54_g3242</name>
</gene>
<sequence length="125" mass="12972">MQFLSSNDAPHAFTICVCAAFTRCLVVALGGTVTSPAPFPLSEARPARSDARHYSWARSSARTHGGGPGSSRSPRERLAITVESNALSRLSLDALVAGALVDLGLASSLNLGCVTTTITLSLDKT</sequence>
<comment type="caution">
    <text evidence="1">The sequence shown here is derived from an EMBL/GenBank/DDBJ whole genome shotgun (WGS) entry which is preliminary data.</text>
</comment>
<reference evidence="1" key="1">
    <citation type="submission" date="2022-08" db="EMBL/GenBank/DDBJ databases">
        <title>Genome Sequence of Pycnoporus sanguineus.</title>
        <authorList>
            <person name="Buettner E."/>
        </authorList>
    </citation>
    <scope>NUCLEOTIDE SEQUENCE</scope>
    <source>
        <strain evidence="1">CG-C14</strain>
    </source>
</reference>
<accession>A0ACC1Q2Z1</accession>